<gene>
    <name evidence="2" type="ORF">V5G21_14175</name>
</gene>
<evidence type="ECO:0000313" key="3">
    <source>
        <dbReference type="Proteomes" id="UP001341136"/>
    </source>
</evidence>
<feature type="transmembrane region" description="Helical" evidence="1">
    <location>
        <begin position="6"/>
        <end position="23"/>
    </location>
</feature>
<evidence type="ECO:0000256" key="1">
    <source>
        <dbReference type="SAM" id="Phobius"/>
    </source>
</evidence>
<protein>
    <submittedName>
        <fullName evidence="2">Uncharacterized protein</fullName>
    </submittedName>
</protein>
<name>A0ABZ2CNX6_9BACI</name>
<feature type="transmembrane region" description="Helical" evidence="1">
    <location>
        <begin position="195"/>
        <end position="215"/>
    </location>
</feature>
<evidence type="ECO:0000313" key="2">
    <source>
        <dbReference type="EMBL" id="WWA28884.1"/>
    </source>
</evidence>
<feature type="transmembrane region" description="Helical" evidence="1">
    <location>
        <begin position="134"/>
        <end position="151"/>
    </location>
</feature>
<feature type="transmembrane region" description="Helical" evidence="1">
    <location>
        <begin position="43"/>
        <end position="67"/>
    </location>
</feature>
<dbReference type="EMBL" id="CP144921">
    <property type="protein sequence ID" value="WWA28884.1"/>
    <property type="molecule type" value="Genomic_DNA"/>
</dbReference>
<keyword evidence="1" id="KW-0472">Membrane</keyword>
<proteinExistence type="predicted"/>
<feature type="transmembrane region" description="Helical" evidence="1">
    <location>
        <begin position="163"/>
        <end position="183"/>
    </location>
</feature>
<dbReference type="RefSeq" id="WP_338464844.1">
    <property type="nucleotide sequence ID" value="NZ_CP144921.1"/>
</dbReference>
<organism evidence="2 3">
    <name type="scientific">Shouchella rhizosphaerae</name>
    <dbReference type="NCBI Taxonomy" id="866786"/>
    <lineage>
        <taxon>Bacteria</taxon>
        <taxon>Bacillati</taxon>
        <taxon>Bacillota</taxon>
        <taxon>Bacilli</taxon>
        <taxon>Bacillales</taxon>
        <taxon>Bacillaceae</taxon>
        <taxon>Shouchella</taxon>
    </lineage>
</organism>
<keyword evidence="1" id="KW-1133">Transmembrane helix</keyword>
<reference evidence="2 3" key="1">
    <citation type="submission" date="2024-01" db="EMBL/GenBank/DDBJ databases">
        <title>Culturomics analysis of mouse respiratory tract.</title>
        <authorList>
            <person name="Phillips A.M."/>
            <person name="Collette N.M."/>
            <person name="Mageeney C.M."/>
            <person name="Sinha A."/>
            <person name="Hern K.E."/>
            <person name="Arkin A.P."/>
            <person name="Williams K.P."/>
            <person name="Branda S."/>
        </authorList>
    </citation>
    <scope>NUCLEOTIDE SEQUENCE [LARGE SCALE GENOMIC DNA]</scope>
    <source>
        <strain evidence="2 3">CP20</strain>
    </source>
</reference>
<feature type="transmembrane region" description="Helical" evidence="1">
    <location>
        <begin position="73"/>
        <end position="92"/>
    </location>
</feature>
<accession>A0ABZ2CNX6</accession>
<keyword evidence="3" id="KW-1185">Reference proteome</keyword>
<keyword evidence="1" id="KW-0812">Transmembrane</keyword>
<sequence>MNTREIAILLWVFIIIILAIFFGRKNGVFKSFYGIAVAIKGLFLNPISIFVNGFNFLILIMIYTIMIKFNFNLSIWYIKDYLIILFFSIYPVLEILKNTPLKVLFTEKKKELITFAAIPLFISSTYTSSIFLEMILLFVIAILSMSIVFTAKDKETKAHNKFFYTMMAILGAFMIFMSTKQLIYNIYDILTLDFWLSFGLEIIVWVINIPVIFIAKMMINIENKIIFSSLDNKVFSYLKYYGIILFNRVKYRKFFSRDNNIKNYILNAKEISAIGGNRILIDLNVENISDHILLVLTFDAIYGKNNHTGITNMRGKYPNVVEIRNSKSDEIGLWEDHFLDKKWKRNDLRSLCRKLLINNIYRINNDSRG</sequence>
<dbReference type="Proteomes" id="UP001341136">
    <property type="component" value="Chromosome"/>
</dbReference>